<accession>A0ABX2ECJ6</accession>
<dbReference type="RefSeq" id="WP_173120869.1">
    <property type="nucleotide sequence ID" value="NZ_JABRWJ010000001.1"/>
</dbReference>
<dbReference type="Proteomes" id="UP000737171">
    <property type="component" value="Unassembled WGS sequence"/>
</dbReference>
<dbReference type="Gene3D" id="1.10.1220.10">
    <property type="entry name" value="Met repressor-like"/>
    <property type="match status" value="1"/>
</dbReference>
<protein>
    <submittedName>
        <fullName evidence="1">CopG family transcriptional regulator</fullName>
    </submittedName>
</protein>
<comment type="caution">
    <text evidence="1">The sequence shown here is derived from an EMBL/GenBank/DDBJ whole genome shotgun (WGS) entry which is preliminary data.</text>
</comment>
<reference evidence="1 2" key="1">
    <citation type="submission" date="2020-05" db="EMBL/GenBank/DDBJ databases">
        <title>Aquincola sp. isolate from soil.</title>
        <authorList>
            <person name="Han J."/>
            <person name="Kim D.-U."/>
        </authorList>
    </citation>
    <scope>NUCLEOTIDE SEQUENCE [LARGE SCALE GENOMIC DNA]</scope>
    <source>
        <strain evidence="1 2">S2</strain>
    </source>
</reference>
<dbReference type="SUPFAM" id="SSF47598">
    <property type="entry name" value="Ribbon-helix-helix"/>
    <property type="match status" value="1"/>
</dbReference>
<keyword evidence="2" id="KW-1185">Reference proteome</keyword>
<evidence type="ECO:0000313" key="2">
    <source>
        <dbReference type="Proteomes" id="UP000737171"/>
    </source>
</evidence>
<sequence>MSTTTIRLPDELKVRVAQAAERAGTTPHAFILEAIAEKTHDEEERAAFAATARERFERIVEGGPTVSWSDARRYLEARAAGQAAKRPAARKRAR</sequence>
<dbReference type="EMBL" id="JABRWJ010000001">
    <property type="protein sequence ID" value="NRF66179.1"/>
    <property type="molecule type" value="Genomic_DNA"/>
</dbReference>
<name>A0ABX2ECJ6_9BURK</name>
<dbReference type="CDD" id="cd21631">
    <property type="entry name" value="RHH_CopG_NikR-like"/>
    <property type="match status" value="1"/>
</dbReference>
<dbReference type="InterPro" id="IPR010985">
    <property type="entry name" value="Ribbon_hlx_hlx"/>
</dbReference>
<proteinExistence type="predicted"/>
<gene>
    <name evidence="1" type="ORF">HLB44_04210</name>
</gene>
<organism evidence="1 2">
    <name type="scientific">Pseudaquabacterium terrae</name>
    <dbReference type="NCBI Taxonomy" id="2732868"/>
    <lineage>
        <taxon>Bacteria</taxon>
        <taxon>Pseudomonadati</taxon>
        <taxon>Pseudomonadota</taxon>
        <taxon>Betaproteobacteria</taxon>
        <taxon>Burkholderiales</taxon>
        <taxon>Sphaerotilaceae</taxon>
        <taxon>Pseudaquabacterium</taxon>
    </lineage>
</organism>
<evidence type="ECO:0000313" key="1">
    <source>
        <dbReference type="EMBL" id="NRF66179.1"/>
    </source>
</evidence>
<dbReference type="InterPro" id="IPR013321">
    <property type="entry name" value="Arc_rbn_hlx_hlx"/>
</dbReference>